<dbReference type="Pfam" id="PF00132">
    <property type="entry name" value="Hexapep"/>
    <property type="match status" value="2"/>
</dbReference>
<protein>
    <submittedName>
        <fullName evidence="1">Serine acetyltransferase</fullName>
        <ecNumber evidence="1">2.3.1.30</ecNumber>
    </submittedName>
</protein>
<accession>A0A2K9IUM6</accession>
<dbReference type="Gene3D" id="2.160.10.10">
    <property type="entry name" value="Hexapeptide repeat proteins"/>
    <property type="match status" value="1"/>
</dbReference>
<keyword evidence="1" id="KW-0012">Acyltransferase</keyword>
<reference evidence="2" key="1">
    <citation type="submission" date="2016-11" db="EMBL/GenBank/DDBJ databases">
        <title>Complete genome sequence of Virgibacillus pantothenticus 21D, a halophilic bacterium isolated from the deep hypersaline anoxic basin Discovery in the Mediterranean Sea.</title>
        <authorList>
            <person name="Zeaiter Z."/>
            <person name="Booth J.M."/>
            <person name="Prosdocimi E.M."/>
            <person name="Mapelli F."/>
            <person name="Fusi M."/>
            <person name="Daffonchio D."/>
            <person name="Borin S."/>
            <person name="Crotti E."/>
        </authorList>
    </citation>
    <scope>NUCLEOTIDE SEQUENCE [LARGE SCALE GENOMIC DNA]</scope>
    <source>
        <strain evidence="2">21D</strain>
    </source>
</reference>
<keyword evidence="1" id="KW-0808">Transferase</keyword>
<dbReference type="SUPFAM" id="SSF51161">
    <property type="entry name" value="Trimeric LpxA-like enzymes"/>
    <property type="match status" value="1"/>
</dbReference>
<organism evidence="1 2">
    <name type="scientific">Virgibacillus dokdonensis</name>
    <dbReference type="NCBI Taxonomy" id="302167"/>
    <lineage>
        <taxon>Bacteria</taxon>
        <taxon>Bacillati</taxon>
        <taxon>Bacillota</taxon>
        <taxon>Bacilli</taxon>
        <taxon>Bacillales</taxon>
        <taxon>Bacillaceae</taxon>
        <taxon>Virgibacillus</taxon>
    </lineage>
</organism>
<proteinExistence type="predicted"/>
<gene>
    <name evidence="1" type="primary">cysE_1</name>
    <name evidence="1" type="ORF">A21D_00376</name>
</gene>
<dbReference type="InterPro" id="IPR047324">
    <property type="entry name" value="LbH_gamma_CA-like"/>
</dbReference>
<dbReference type="Proteomes" id="UP000234237">
    <property type="component" value="Chromosome"/>
</dbReference>
<dbReference type="EC" id="2.3.1.30" evidence="1"/>
<dbReference type="InterPro" id="IPR050484">
    <property type="entry name" value="Transf_Hexapept/Carb_Anhydrase"/>
</dbReference>
<dbReference type="InterPro" id="IPR001451">
    <property type="entry name" value="Hexapep"/>
</dbReference>
<dbReference type="CDD" id="cd04645">
    <property type="entry name" value="LbH_gamma_CA_like"/>
    <property type="match status" value="1"/>
</dbReference>
<dbReference type="EMBL" id="CP018622">
    <property type="protein sequence ID" value="AUJ23489.1"/>
    <property type="molecule type" value="Genomic_DNA"/>
</dbReference>
<evidence type="ECO:0000313" key="1">
    <source>
        <dbReference type="EMBL" id="AUJ23489.1"/>
    </source>
</evidence>
<dbReference type="InterPro" id="IPR011004">
    <property type="entry name" value="Trimer_LpxA-like_sf"/>
</dbReference>
<dbReference type="GO" id="GO:0009001">
    <property type="term" value="F:serine O-acetyltransferase activity"/>
    <property type="evidence" value="ECO:0007669"/>
    <property type="project" value="UniProtKB-EC"/>
</dbReference>
<dbReference type="PANTHER" id="PTHR13061:SF29">
    <property type="entry name" value="GAMMA CARBONIC ANHYDRASE-LIKE 1, MITOCHONDRIAL-RELATED"/>
    <property type="match status" value="1"/>
</dbReference>
<dbReference type="RefSeq" id="WP_101932491.1">
    <property type="nucleotide sequence ID" value="NZ_CP018622.1"/>
</dbReference>
<name>A0A2K9IUM6_9BACI</name>
<dbReference type="STRING" id="302167.GCA_900166595_03256"/>
<sequence length="171" mass="18776">MIIPYNQHHPFVRDSVFVAPGAYLIGDVTIGEESTIWFNTVLRGDEDAITIGEKCSIQDNSTIHLFKNCPVVVEDEVTVGHNVILHGCKIGKRSIIGMGSTILDHVEIGEECIIGANTLIPQGKKIPSRSLVVGSPGKIVREITAKDLELIQLSIDTYVQKGKDFKQILKK</sequence>
<dbReference type="AlphaFoldDB" id="A0A2K9IUM6"/>
<dbReference type="KEGG" id="vpn:A21D_00376"/>
<dbReference type="PANTHER" id="PTHR13061">
    <property type="entry name" value="DYNACTIN SUBUNIT P25"/>
    <property type="match status" value="1"/>
</dbReference>
<evidence type="ECO:0000313" key="2">
    <source>
        <dbReference type="Proteomes" id="UP000234237"/>
    </source>
</evidence>